<reference evidence="1" key="2">
    <citation type="submission" date="2019-04" db="UniProtKB">
        <authorList>
            <consortium name="EnsemblPlants"/>
        </authorList>
    </citation>
    <scope>IDENTIFICATION</scope>
    <source>
        <strain evidence="1">cv. Heinz 1706</strain>
    </source>
</reference>
<name>A0A494GA85_SOLLC</name>
<dbReference type="EnsemblPlants" id="Solyc00g249205.1.1">
    <property type="protein sequence ID" value="Solyc00g249205.1.1"/>
    <property type="gene ID" value="Solyc00g249205.1"/>
</dbReference>
<dbReference type="PANTHER" id="PTHR48449">
    <property type="entry name" value="DUF1985 DOMAIN-CONTAINING PROTEIN"/>
    <property type="match status" value="1"/>
</dbReference>
<proteinExistence type="predicted"/>
<dbReference type="Gramene" id="Solyc00g249205.1.1">
    <property type="protein sequence ID" value="Solyc00g249205.1.1"/>
    <property type="gene ID" value="Solyc00g249205.1"/>
</dbReference>
<dbReference type="AlphaFoldDB" id="A0A494GA85"/>
<dbReference type="PANTHER" id="PTHR48449:SF1">
    <property type="entry name" value="DUF1985 DOMAIN-CONTAINING PROTEIN"/>
    <property type="match status" value="1"/>
</dbReference>
<protein>
    <submittedName>
        <fullName evidence="1">Uncharacterized protein</fullName>
    </submittedName>
</protein>
<sequence>MQVYVNHNIVTDLKGKLTATQFNHFKDTCFGAYTKMHVCGAQPQMFRCFMVWGGNDDDAVKFAILYFICTFIYSGEKKSSSIPRIHFDLVESGRYHEYP</sequence>
<dbReference type="InParanoid" id="A0A494GA85"/>
<accession>A0A494GA85</accession>
<evidence type="ECO:0000313" key="1">
    <source>
        <dbReference type="EnsemblPlants" id="Solyc00g249205.1.1"/>
    </source>
</evidence>
<evidence type="ECO:0000313" key="2">
    <source>
        <dbReference type="Proteomes" id="UP000004994"/>
    </source>
</evidence>
<keyword evidence="2" id="KW-1185">Reference proteome</keyword>
<reference evidence="1" key="1">
    <citation type="journal article" date="2012" name="Nature">
        <title>The tomato genome sequence provides insights into fleshy fruit evolution.</title>
        <authorList>
            <consortium name="Tomato Genome Consortium"/>
        </authorList>
    </citation>
    <scope>NUCLEOTIDE SEQUENCE [LARGE SCALE GENOMIC DNA]</scope>
    <source>
        <strain evidence="1">cv. Heinz 1706</strain>
    </source>
</reference>
<dbReference type="Proteomes" id="UP000004994">
    <property type="component" value="Unassembled WGS sequence"/>
</dbReference>
<organism evidence="1">
    <name type="scientific">Solanum lycopersicum</name>
    <name type="common">Tomato</name>
    <name type="synonym">Lycopersicon esculentum</name>
    <dbReference type="NCBI Taxonomy" id="4081"/>
    <lineage>
        <taxon>Eukaryota</taxon>
        <taxon>Viridiplantae</taxon>
        <taxon>Streptophyta</taxon>
        <taxon>Embryophyta</taxon>
        <taxon>Tracheophyta</taxon>
        <taxon>Spermatophyta</taxon>
        <taxon>Magnoliopsida</taxon>
        <taxon>eudicotyledons</taxon>
        <taxon>Gunneridae</taxon>
        <taxon>Pentapetalae</taxon>
        <taxon>asterids</taxon>
        <taxon>lamiids</taxon>
        <taxon>Solanales</taxon>
        <taxon>Solanaceae</taxon>
        <taxon>Solanoideae</taxon>
        <taxon>Solaneae</taxon>
        <taxon>Solanum</taxon>
        <taxon>Solanum subgen. Lycopersicon</taxon>
    </lineage>
</organism>